<dbReference type="InterPro" id="IPR035901">
    <property type="entry name" value="GIY-YIG_endonuc_sf"/>
</dbReference>
<evidence type="ECO:0000256" key="1">
    <source>
        <dbReference type="SAM" id="MobiDB-lite"/>
    </source>
</evidence>
<dbReference type="AlphaFoldDB" id="A0A9X2MTC6"/>
<sequence>MGMSLDERFWEASLSDMKQGFMYEQEDSFAGYCCLICGARFEEGEIFKLPGEERFFEARKYAEYHVNMEHGSMLGYLLSLDKKATGLTDVQKDMIRDFAAGLADNEIVKRTGGSASTVRNHRFVLKEKAKQAKLLLAIMELMDAGAKEAPRFVPIHRTATVIDERFAVTEEEYEAIIRQYFPDGPDGPLDSLPRKEKRKAAVLRHIASFFQIGVSYSETEVSERLRRVSVEDYVTIRRYLVDYGYLSRKEDGSVYWVPVMGKDDTRMIEQERGKQAAAGGAKQKPEKAESMQAETTKPAVEAKPDKAARKALTAEYQEREREMGVYQIKNEANGRLFVGASTNLNGLWNKEKFVLGMGSHMNKELQKEWKQFGEEQFSFLVLETVKTDGSVRYDYKDVYDAEGKELKHVSKGYKREVESLKEKWLEKLQPFGDKGYN</sequence>
<proteinExistence type="predicted"/>
<keyword evidence="4" id="KW-1185">Reference proteome</keyword>
<evidence type="ECO:0000259" key="2">
    <source>
        <dbReference type="Pfam" id="PF09860"/>
    </source>
</evidence>
<dbReference type="CDD" id="cd10451">
    <property type="entry name" value="GIY-YIG_LuxR_like"/>
    <property type="match status" value="1"/>
</dbReference>
<name>A0A9X2MTC6_9BACL</name>
<dbReference type="Gene3D" id="3.40.1440.10">
    <property type="entry name" value="GIY-YIG endonuclease"/>
    <property type="match status" value="1"/>
</dbReference>
<dbReference type="SUPFAM" id="SSF82771">
    <property type="entry name" value="GIY-YIG endonuclease"/>
    <property type="match status" value="1"/>
</dbReference>
<dbReference type="RefSeq" id="WP_257449232.1">
    <property type="nucleotide sequence ID" value="NZ_JANIPJ010000015.1"/>
</dbReference>
<dbReference type="Proteomes" id="UP001141950">
    <property type="component" value="Unassembled WGS sequence"/>
</dbReference>
<accession>A0A9X2MTC6</accession>
<evidence type="ECO:0000313" key="3">
    <source>
        <dbReference type="EMBL" id="MCR2806100.1"/>
    </source>
</evidence>
<reference evidence="3" key="1">
    <citation type="submission" date="2022-08" db="EMBL/GenBank/DDBJ databases">
        <title>The genomic sequence of strain Paenibacillus sp. SCIV0701.</title>
        <authorList>
            <person name="Zhao H."/>
        </authorList>
    </citation>
    <scope>NUCLEOTIDE SEQUENCE</scope>
    <source>
        <strain evidence="3">SCIV0701</strain>
    </source>
</reference>
<dbReference type="EMBL" id="JANIPJ010000015">
    <property type="protein sequence ID" value="MCR2806100.1"/>
    <property type="molecule type" value="Genomic_DNA"/>
</dbReference>
<feature type="domain" description="DUF2087" evidence="2">
    <location>
        <begin position="189"/>
        <end position="257"/>
    </location>
</feature>
<gene>
    <name evidence="3" type="ORF">NQZ67_19640</name>
</gene>
<dbReference type="Pfam" id="PF09860">
    <property type="entry name" value="DUF2087"/>
    <property type="match status" value="1"/>
</dbReference>
<comment type="caution">
    <text evidence="3">The sequence shown here is derived from an EMBL/GenBank/DDBJ whole genome shotgun (WGS) entry which is preliminary data.</text>
</comment>
<evidence type="ECO:0000313" key="4">
    <source>
        <dbReference type="Proteomes" id="UP001141950"/>
    </source>
</evidence>
<feature type="region of interest" description="Disordered" evidence="1">
    <location>
        <begin position="271"/>
        <end position="301"/>
    </location>
</feature>
<organism evidence="3 4">
    <name type="scientific">Paenibacillus soyae</name>
    <dbReference type="NCBI Taxonomy" id="2969249"/>
    <lineage>
        <taxon>Bacteria</taxon>
        <taxon>Bacillati</taxon>
        <taxon>Bacillota</taxon>
        <taxon>Bacilli</taxon>
        <taxon>Bacillales</taxon>
        <taxon>Paenibacillaceae</taxon>
        <taxon>Paenibacillus</taxon>
    </lineage>
</organism>
<protein>
    <submittedName>
        <fullName evidence="3">DUF2087 domain-containing protein</fullName>
    </submittedName>
</protein>
<dbReference type="InterPro" id="IPR018656">
    <property type="entry name" value="DUF2087"/>
</dbReference>